<dbReference type="PANTHER" id="PTHR23427:SF2">
    <property type="entry name" value="SURFEIT LOCUS PROTEIN 1"/>
    <property type="match status" value="1"/>
</dbReference>
<dbReference type="PROSITE" id="PS50895">
    <property type="entry name" value="SURF1"/>
    <property type="match status" value="1"/>
</dbReference>
<dbReference type="Pfam" id="PF02104">
    <property type="entry name" value="SURF1"/>
    <property type="match status" value="1"/>
</dbReference>
<dbReference type="PANTHER" id="PTHR23427">
    <property type="entry name" value="SURFEIT LOCUS PROTEIN"/>
    <property type="match status" value="1"/>
</dbReference>
<accession>A0A849I9N5</accession>
<name>A0A849I9N5_9HYPH</name>
<comment type="caution">
    <text evidence="8">The sequence shown here is derived from an EMBL/GenBank/DDBJ whole genome shotgun (WGS) entry which is preliminary data.</text>
</comment>
<keyword evidence="6" id="KW-1003">Cell membrane</keyword>
<evidence type="ECO:0000256" key="3">
    <source>
        <dbReference type="ARBA" id="ARBA00022692"/>
    </source>
</evidence>
<proteinExistence type="inferred from homology"/>
<organism evidence="8 9">
    <name type="scientific">Enterovirga aerilata</name>
    <dbReference type="NCBI Taxonomy" id="2730920"/>
    <lineage>
        <taxon>Bacteria</taxon>
        <taxon>Pseudomonadati</taxon>
        <taxon>Pseudomonadota</taxon>
        <taxon>Alphaproteobacteria</taxon>
        <taxon>Hyphomicrobiales</taxon>
        <taxon>Methylobacteriaceae</taxon>
        <taxon>Enterovirga</taxon>
    </lineage>
</organism>
<keyword evidence="5 6" id="KW-0472">Membrane</keyword>
<evidence type="ECO:0000313" key="9">
    <source>
        <dbReference type="Proteomes" id="UP000564885"/>
    </source>
</evidence>
<dbReference type="EMBL" id="JABEPP010000003">
    <property type="protein sequence ID" value="NNM72985.1"/>
    <property type="molecule type" value="Genomic_DNA"/>
</dbReference>
<feature type="region of interest" description="Disordered" evidence="7">
    <location>
        <begin position="253"/>
        <end position="278"/>
    </location>
</feature>
<gene>
    <name evidence="8" type="ORF">HJG44_11405</name>
</gene>
<dbReference type="CDD" id="cd06662">
    <property type="entry name" value="SURF1"/>
    <property type="match status" value="1"/>
</dbReference>
<keyword evidence="9" id="KW-1185">Reference proteome</keyword>
<sequence length="278" mass="30750">MSAATRPAPGWRSLLAPAFATLVALAILLALGFWQLERKAWKEGLLSSIDARAFGEPVPVPQEADWPSWSADRDEFRRVRLSGTFLHDREVQLHGLAEERRGQPLQGFYVFTPLRQAEGSIVMVNRGFVPTALRDPAKRAAAQQGGEVTVTGLLRNPERRGWFVPANDPVRDEWFVRSIAEMASARGLSRVAPFYVDADATPNPGGWPRGGQTRIRLPNDHLGYALTWFGLALTLVGVFAAFAWRRLHPASGDELQPEYPGDDQAYAGEPQSGRRIAE</sequence>
<protein>
    <recommendedName>
        <fullName evidence="6">SURF1-like protein</fullName>
    </recommendedName>
</protein>
<evidence type="ECO:0000313" key="8">
    <source>
        <dbReference type="EMBL" id="NNM72985.1"/>
    </source>
</evidence>
<dbReference type="InterPro" id="IPR002994">
    <property type="entry name" value="Surf1/Shy1"/>
</dbReference>
<evidence type="ECO:0000256" key="7">
    <source>
        <dbReference type="SAM" id="MobiDB-lite"/>
    </source>
</evidence>
<reference evidence="8 9" key="1">
    <citation type="submission" date="2020-04" db="EMBL/GenBank/DDBJ databases">
        <title>Enterovirga sp. isolate from soil.</title>
        <authorList>
            <person name="Chea S."/>
            <person name="Kim D.-U."/>
        </authorList>
    </citation>
    <scope>NUCLEOTIDE SEQUENCE [LARGE SCALE GENOMIC DNA]</scope>
    <source>
        <strain evidence="8 9">DB1703</strain>
    </source>
</reference>
<keyword evidence="4 6" id="KW-1133">Transmembrane helix</keyword>
<evidence type="ECO:0000256" key="2">
    <source>
        <dbReference type="ARBA" id="ARBA00007165"/>
    </source>
</evidence>
<dbReference type="GO" id="GO:0005886">
    <property type="term" value="C:plasma membrane"/>
    <property type="evidence" value="ECO:0007669"/>
    <property type="project" value="UniProtKB-SubCell"/>
</dbReference>
<evidence type="ECO:0000256" key="5">
    <source>
        <dbReference type="ARBA" id="ARBA00023136"/>
    </source>
</evidence>
<evidence type="ECO:0000256" key="4">
    <source>
        <dbReference type="ARBA" id="ARBA00022989"/>
    </source>
</evidence>
<comment type="similarity">
    <text evidence="2 6">Belongs to the SURF1 family.</text>
</comment>
<dbReference type="AlphaFoldDB" id="A0A849I9N5"/>
<dbReference type="InterPro" id="IPR045214">
    <property type="entry name" value="Surf1/Surf4"/>
</dbReference>
<comment type="subcellular location">
    <subcellularLocation>
        <location evidence="6">Cell membrane</location>
        <topology evidence="6">Multi-pass membrane protein</topology>
    </subcellularLocation>
    <subcellularLocation>
        <location evidence="1">Membrane</location>
    </subcellularLocation>
</comment>
<feature type="transmembrane region" description="Helical" evidence="6">
    <location>
        <begin position="222"/>
        <end position="244"/>
    </location>
</feature>
<dbReference type="Proteomes" id="UP000564885">
    <property type="component" value="Unassembled WGS sequence"/>
</dbReference>
<evidence type="ECO:0000256" key="6">
    <source>
        <dbReference type="RuleBase" id="RU363076"/>
    </source>
</evidence>
<dbReference type="RefSeq" id="WP_171218490.1">
    <property type="nucleotide sequence ID" value="NZ_JABEPP010000003.1"/>
</dbReference>
<keyword evidence="3 6" id="KW-0812">Transmembrane</keyword>
<feature type="transmembrane region" description="Helical" evidence="6">
    <location>
        <begin position="14"/>
        <end position="34"/>
    </location>
</feature>
<evidence type="ECO:0000256" key="1">
    <source>
        <dbReference type="ARBA" id="ARBA00004370"/>
    </source>
</evidence>